<gene>
    <name evidence="2" type="ORF">KSS97_15990</name>
</gene>
<organism evidence="2 3">
    <name type="scientific">Pseudomonas canavaninivorans</name>
    <dbReference type="NCBI Taxonomy" id="2842348"/>
    <lineage>
        <taxon>Bacteria</taxon>
        <taxon>Pseudomonadati</taxon>
        <taxon>Pseudomonadota</taxon>
        <taxon>Gammaproteobacteria</taxon>
        <taxon>Pseudomonadales</taxon>
        <taxon>Pseudomonadaceae</taxon>
        <taxon>Pseudomonas</taxon>
    </lineage>
</organism>
<protein>
    <submittedName>
        <fullName evidence="2">Uncharacterized protein</fullName>
    </submittedName>
</protein>
<reference evidence="2 3" key="1">
    <citation type="journal article" date="2021" name="Microorganisms">
        <title>The Ever-Expanding Pseudomonas Genus: Description of 43 New Species and Partition of the Pseudomonas putida Group.</title>
        <authorList>
            <person name="Girard L."/>
            <person name="Lood C."/>
            <person name="Hofte M."/>
            <person name="Vandamme P."/>
            <person name="Rokni-Zadeh H."/>
            <person name="van Noort V."/>
            <person name="Lavigne R."/>
            <person name="De Mot R."/>
        </authorList>
    </citation>
    <scope>NUCLEOTIDE SEQUENCE [LARGE SCALE GENOMIC DNA]</scope>
    <source>
        <strain evidence="2 3">SWRI17</strain>
    </source>
</reference>
<evidence type="ECO:0000256" key="1">
    <source>
        <dbReference type="SAM" id="Phobius"/>
    </source>
</evidence>
<sequence length="175" mass="19560">MTDEYDQDDQDDHRSREFPVREDMAFQHKVWRFERVGWYVLVLLVILTLLGLFSRGPLSSREMHSADGSIGVEYEKFHRNGSTNPMIIRLKGAPGAVLEVELGGDWLEGFDVQSVQPQPMRSAAAGPGMKIWLQADGEGQANLHLSLLGEGLGTYQTRIATSHGAVVTFNQFIFP</sequence>
<name>A0ABX8Q734_PSECO</name>
<feature type="transmembrane region" description="Helical" evidence="1">
    <location>
        <begin position="36"/>
        <end position="53"/>
    </location>
</feature>
<accession>A0ABX8Q734</accession>
<keyword evidence="1" id="KW-1133">Transmembrane helix</keyword>
<keyword evidence="1" id="KW-0472">Membrane</keyword>
<keyword evidence="1" id="KW-0812">Transmembrane</keyword>
<evidence type="ECO:0000313" key="2">
    <source>
        <dbReference type="EMBL" id="QXI51056.1"/>
    </source>
</evidence>
<dbReference type="EMBL" id="CP077080">
    <property type="protein sequence ID" value="QXI51056.1"/>
    <property type="molecule type" value="Genomic_DNA"/>
</dbReference>
<dbReference type="Proteomes" id="UP000824066">
    <property type="component" value="Chromosome"/>
</dbReference>
<keyword evidence="3" id="KW-1185">Reference proteome</keyword>
<dbReference type="RefSeq" id="WP_217859588.1">
    <property type="nucleotide sequence ID" value="NZ_CP077080.1"/>
</dbReference>
<evidence type="ECO:0000313" key="3">
    <source>
        <dbReference type="Proteomes" id="UP000824066"/>
    </source>
</evidence>
<proteinExistence type="predicted"/>